<dbReference type="InterPro" id="IPR032675">
    <property type="entry name" value="LRR_dom_sf"/>
</dbReference>
<reference evidence="8 9" key="1">
    <citation type="journal article" date="2018" name="PLoS Genet.">
        <title>Population sequencing reveals clonal diversity and ancestral inbreeding in the grapevine cultivar Chardonnay.</title>
        <authorList>
            <person name="Roach M.J."/>
            <person name="Johnson D.L."/>
            <person name="Bohlmann J."/>
            <person name="van Vuuren H.J."/>
            <person name="Jones S.J."/>
            <person name="Pretorius I.S."/>
            <person name="Schmidt S.A."/>
            <person name="Borneman A.R."/>
        </authorList>
    </citation>
    <scope>NUCLEOTIDE SEQUENCE [LARGE SCALE GENOMIC DNA]</scope>
    <source>
        <strain evidence="9">cv. Chardonnay</strain>
        <tissue evidence="8">Leaf</tissue>
    </source>
</reference>
<evidence type="ECO:0000313" key="9">
    <source>
        <dbReference type="Proteomes" id="UP000288805"/>
    </source>
</evidence>
<dbReference type="InterPro" id="IPR046956">
    <property type="entry name" value="RLP23-like"/>
</dbReference>
<gene>
    <name evidence="8" type="ORF">CK203_095392</name>
</gene>
<evidence type="ECO:0000256" key="5">
    <source>
        <dbReference type="ARBA" id="ARBA00023136"/>
    </source>
</evidence>
<dbReference type="PANTHER" id="PTHR48063">
    <property type="entry name" value="LRR RECEPTOR-LIKE KINASE"/>
    <property type="match status" value="1"/>
</dbReference>
<evidence type="ECO:0000256" key="6">
    <source>
        <dbReference type="ARBA" id="ARBA00023170"/>
    </source>
</evidence>
<dbReference type="Proteomes" id="UP000288805">
    <property type="component" value="Unassembled WGS sequence"/>
</dbReference>
<sequence>MVRSGEDSKDCCKWRAVLCSNRTGRVVVLDLSVPVFGDNQQHLRGEISPSLLELQHLNHLDLSGNDFEGKRMRPKFNGYLSRLKYLNVSLPIWVDLFPVN</sequence>
<comment type="subcellular location">
    <subcellularLocation>
        <location evidence="1">Membrane</location>
        <topology evidence="1">Single-pass type I membrane protein</topology>
    </subcellularLocation>
</comment>
<dbReference type="AlphaFoldDB" id="A0A438BTJ4"/>
<evidence type="ECO:0000256" key="4">
    <source>
        <dbReference type="ARBA" id="ARBA00022989"/>
    </source>
</evidence>
<accession>A0A438BTJ4</accession>
<dbReference type="EMBL" id="QGNW01002623">
    <property type="protein sequence ID" value="RVW14289.1"/>
    <property type="molecule type" value="Genomic_DNA"/>
</dbReference>
<dbReference type="GO" id="GO:0016020">
    <property type="term" value="C:membrane"/>
    <property type="evidence" value="ECO:0007669"/>
    <property type="project" value="UniProtKB-SubCell"/>
</dbReference>
<protein>
    <recommendedName>
        <fullName evidence="10">Leucine-rich repeat-containing N-terminal plant-type domain-containing protein</fullName>
    </recommendedName>
</protein>
<name>A0A438BTJ4_VITVI</name>
<evidence type="ECO:0000256" key="1">
    <source>
        <dbReference type="ARBA" id="ARBA00004479"/>
    </source>
</evidence>
<keyword evidence="2" id="KW-0812">Transmembrane</keyword>
<organism evidence="8 9">
    <name type="scientific">Vitis vinifera</name>
    <name type="common">Grape</name>
    <dbReference type="NCBI Taxonomy" id="29760"/>
    <lineage>
        <taxon>Eukaryota</taxon>
        <taxon>Viridiplantae</taxon>
        <taxon>Streptophyta</taxon>
        <taxon>Embryophyta</taxon>
        <taxon>Tracheophyta</taxon>
        <taxon>Spermatophyta</taxon>
        <taxon>Magnoliopsida</taxon>
        <taxon>eudicotyledons</taxon>
        <taxon>Gunneridae</taxon>
        <taxon>Pentapetalae</taxon>
        <taxon>rosids</taxon>
        <taxon>Vitales</taxon>
        <taxon>Vitaceae</taxon>
        <taxon>Viteae</taxon>
        <taxon>Vitis</taxon>
    </lineage>
</organism>
<keyword evidence="5" id="KW-0472">Membrane</keyword>
<comment type="caution">
    <text evidence="8">The sequence shown here is derived from an EMBL/GenBank/DDBJ whole genome shotgun (WGS) entry which is preliminary data.</text>
</comment>
<proteinExistence type="predicted"/>
<keyword evidence="7" id="KW-0325">Glycoprotein</keyword>
<keyword evidence="3" id="KW-0732">Signal</keyword>
<keyword evidence="4" id="KW-1133">Transmembrane helix</keyword>
<dbReference type="SUPFAM" id="SSF52058">
    <property type="entry name" value="L domain-like"/>
    <property type="match status" value="1"/>
</dbReference>
<evidence type="ECO:0000313" key="8">
    <source>
        <dbReference type="EMBL" id="RVW14289.1"/>
    </source>
</evidence>
<keyword evidence="6" id="KW-0675">Receptor</keyword>
<evidence type="ECO:0000256" key="7">
    <source>
        <dbReference type="ARBA" id="ARBA00023180"/>
    </source>
</evidence>
<dbReference type="PANTHER" id="PTHR48063:SF101">
    <property type="entry name" value="LRR RECEPTOR-LIKE SERINE_THREONINE-PROTEIN KINASE FLS2"/>
    <property type="match status" value="1"/>
</dbReference>
<evidence type="ECO:0008006" key="10">
    <source>
        <dbReference type="Google" id="ProtNLM"/>
    </source>
</evidence>
<evidence type="ECO:0000256" key="3">
    <source>
        <dbReference type="ARBA" id="ARBA00022729"/>
    </source>
</evidence>
<dbReference type="Gene3D" id="3.80.10.10">
    <property type="entry name" value="Ribonuclease Inhibitor"/>
    <property type="match status" value="1"/>
</dbReference>
<evidence type="ECO:0000256" key="2">
    <source>
        <dbReference type="ARBA" id="ARBA00022692"/>
    </source>
</evidence>